<sequence length="235" mass="26166">MTHLSLSSSNFQWQPSCQYLKPVGAGLVSLDLLGNDSLKMPGPALGTVFANLSRNSTCRQIICRFSWGFTQYIPDEHPAASFCISSLGLNNSKLPEKLPHYLFQLPKLRKLHLSMNFPSGTLPRFNWSSHLMFLYLYNCSLTGDVSPFNHQPWMANTPGPIVEPFFQLVCLGEVIIPKRTQVPRTFRALCFGRACHRGKPQAPDAGDAGNFLWETEEFPVHPVNHATAKDAGHPG</sequence>
<evidence type="ECO:0000313" key="2">
    <source>
        <dbReference type="Proteomes" id="UP001057402"/>
    </source>
</evidence>
<dbReference type="Proteomes" id="UP001057402">
    <property type="component" value="Chromosome 10"/>
</dbReference>
<protein>
    <submittedName>
        <fullName evidence="1">Uncharacterized protein</fullName>
    </submittedName>
</protein>
<name>A0ACB9MA12_9MYRT</name>
<reference evidence="2" key="1">
    <citation type="journal article" date="2023" name="Front. Plant Sci.">
        <title>Chromosomal-level genome assembly of Melastoma candidum provides insights into trichome evolution.</title>
        <authorList>
            <person name="Zhong Y."/>
            <person name="Wu W."/>
            <person name="Sun C."/>
            <person name="Zou P."/>
            <person name="Liu Y."/>
            <person name="Dai S."/>
            <person name="Zhou R."/>
        </authorList>
    </citation>
    <scope>NUCLEOTIDE SEQUENCE [LARGE SCALE GENOMIC DNA]</scope>
</reference>
<dbReference type="EMBL" id="CM042889">
    <property type="protein sequence ID" value="KAI4320856.1"/>
    <property type="molecule type" value="Genomic_DNA"/>
</dbReference>
<evidence type="ECO:0000313" key="1">
    <source>
        <dbReference type="EMBL" id="KAI4320856.1"/>
    </source>
</evidence>
<proteinExistence type="predicted"/>
<comment type="caution">
    <text evidence="1">The sequence shown here is derived from an EMBL/GenBank/DDBJ whole genome shotgun (WGS) entry which is preliminary data.</text>
</comment>
<organism evidence="1 2">
    <name type="scientific">Melastoma candidum</name>
    <dbReference type="NCBI Taxonomy" id="119954"/>
    <lineage>
        <taxon>Eukaryota</taxon>
        <taxon>Viridiplantae</taxon>
        <taxon>Streptophyta</taxon>
        <taxon>Embryophyta</taxon>
        <taxon>Tracheophyta</taxon>
        <taxon>Spermatophyta</taxon>
        <taxon>Magnoliopsida</taxon>
        <taxon>eudicotyledons</taxon>
        <taxon>Gunneridae</taxon>
        <taxon>Pentapetalae</taxon>
        <taxon>rosids</taxon>
        <taxon>malvids</taxon>
        <taxon>Myrtales</taxon>
        <taxon>Melastomataceae</taxon>
        <taxon>Melastomatoideae</taxon>
        <taxon>Melastomateae</taxon>
        <taxon>Melastoma</taxon>
    </lineage>
</organism>
<keyword evidence="2" id="KW-1185">Reference proteome</keyword>
<accession>A0ACB9MA12</accession>
<gene>
    <name evidence="1" type="ORF">MLD38_034298</name>
</gene>